<dbReference type="EMBL" id="JWZX01002403">
    <property type="protein sequence ID" value="KOO29518.1"/>
    <property type="molecule type" value="Genomic_DNA"/>
</dbReference>
<feature type="compositionally biased region" description="Basic and acidic residues" evidence="2">
    <location>
        <begin position="125"/>
        <end position="152"/>
    </location>
</feature>
<feature type="coiled-coil region" evidence="1">
    <location>
        <begin position="1"/>
        <end position="68"/>
    </location>
</feature>
<evidence type="ECO:0000256" key="2">
    <source>
        <dbReference type="SAM" id="MobiDB-lite"/>
    </source>
</evidence>
<organism evidence="3 4">
    <name type="scientific">Chrysochromulina tobinii</name>
    <dbReference type="NCBI Taxonomy" id="1460289"/>
    <lineage>
        <taxon>Eukaryota</taxon>
        <taxon>Haptista</taxon>
        <taxon>Haptophyta</taxon>
        <taxon>Prymnesiophyceae</taxon>
        <taxon>Prymnesiales</taxon>
        <taxon>Chrysochromulinaceae</taxon>
        <taxon>Chrysochromulina</taxon>
    </lineage>
</organism>
<feature type="compositionally biased region" description="Low complexity" evidence="2">
    <location>
        <begin position="153"/>
        <end position="164"/>
    </location>
</feature>
<evidence type="ECO:0000313" key="4">
    <source>
        <dbReference type="Proteomes" id="UP000037460"/>
    </source>
</evidence>
<dbReference type="AlphaFoldDB" id="A0A0M0JTT0"/>
<reference evidence="4" key="1">
    <citation type="journal article" date="2015" name="PLoS Genet.">
        <title>Genome Sequence and Transcriptome Analyses of Chrysochromulina tobin: Metabolic Tools for Enhanced Algal Fitness in the Prominent Order Prymnesiales (Haptophyceae).</title>
        <authorList>
            <person name="Hovde B.T."/>
            <person name="Deodato C.R."/>
            <person name="Hunsperger H.M."/>
            <person name="Ryken S.A."/>
            <person name="Yost W."/>
            <person name="Jha R.K."/>
            <person name="Patterson J."/>
            <person name="Monnat R.J. Jr."/>
            <person name="Barlow S.B."/>
            <person name="Starkenburg S.R."/>
            <person name="Cattolico R.A."/>
        </authorList>
    </citation>
    <scope>NUCLEOTIDE SEQUENCE</scope>
    <source>
        <strain evidence="4">CCMP291</strain>
    </source>
</reference>
<accession>A0A0M0JTT0</accession>
<dbReference type="Proteomes" id="UP000037460">
    <property type="component" value="Unassembled WGS sequence"/>
</dbReference>
<comment type="caution">
    <text evidence="3">The sequence shown here is derived from an EMBL/GenBank/DDBJ whole genome shotgun (WGS) entry which is preliminary data.</text>
</comment>
<feature type="region of interest" description="Disordered" evidence="2">
    <location>
        <begin position="122"/>
        <end position="164"/>
    </location>
</feature>
<evidence type="ECO:0000256" key="1">
    <source>
        <dbReference type="SAM" id="Coils"/>
    </source>
</evidence>
<keyword evidence="4" id="KW-1185">Reference proteome</keyword>
<gene>
    <name evidence="3" type="ORF">Ctob_004096</name>
</gene>
<keyword evidence="1" id="KW-0175">Coiled coil</keyword>
<protein>
    <submittedName>
        <fullName evidence="3">Uncharacterized protein</fullName>
    </submittedName>
</protein>
<sequence>MAEVTKALQQKLRLLEAHEETIEQTAEELQLRGAALERHSENERAELLSRAEREQAALRTERDALAAQLRAAREHGAMLEQRNLELSALESKAETEAMVWKEAHSSAAKAAMVLESDKGQLAARLEQEQQERQVLKEAEERRRNEERKRLAAEAKAAAEVSRPI</sequence>
<name>A0A0M0JTT0_9EUKA</name>
<proteinExistence type="predicted"/>
<evidence type="ECO:0000313" key="3">
    <source>
        <dbReference type="EMBL" id="KOO29518.1"/>
    </source>
</evidence>